<dbReference type="PANTHER" id="PTHR48061:SF50">
    <property type="entry name" value="LEUCINE-RICH REPEAT-CONTAINING N-TERMINAL PLANT-TYPE DOMAIN-CONTAINING PROTEIN"/>
    <property type="match status" value="1"/>
</dbReference>
<protein>
    <submittedName>
        <fullName evidence="15">Receptor-like protein 7</fullName>
    </submittedName>
</protein>
<dbReference type="Proteomes" id="UP000827889">
    <property type="component" value="Chromosome 8"/>
</dbReference>
<dbReference type="GeneID" id="115738013"/>
<feature type="domain" description="Leucine-rich repeat-containing N-terminal plant-type" evidence="12">
    <location>
        <begin position="64"/>
        <end position="116"/>
    </location>
</feature>
<dbReference type="GO" id="GO:0005886">
    <property type="term" value="C:plasma membrane"/>
    <property type="evidence" value="ECO:0007669"/>
    <property type="project" value="UniProtKB-SubCell"/>
</dbReference>
<dbReference type="PRINTS" id="PR00019">
    <property type="entry name" value="LEURICHRPT"/>
</dbReference>
<keyword evidence="9" id="KW-0472">Membrane</keyword>
<dbReference type="InterPro" id="IPR032675">
    <property type="entry name" value="LRR_dom_sf"/>
</dbReference>
<organism evidence="14 15">
    <name type="scientific">Rhodamnia argentea</name>
    <dbReference type="NCBI Taxonomy" id="178133"/>
    <lineage>
        <taxon>Eukaryota</taxon>
        <taxon>Viridiplantae</taxon>
        <taxon>Streptophyta</taxon>
        <taxon>Embryophyta</taxon>
        <taxon>Tracheophyta</taxon>
        <taxon>Spermatophyta</taxon>
        <taxon>Magnoliopsida</taxon>
        <taxon>eudicotyledons</taxon>
        <taxon>Gunneridae</taxon>
        <taxon>Pentapetalae</taxon>
        <taxon>rosids</taxon>
        <taxon>malvids</taxon>
        <taxon>Myrtales</taxon>
        <taxon>Myrtaceae</taxon>
        <taxon>Myrtoideae</taxon>
        <taxon>Myrteae</taxon>
        <taxon>Australasian group</taxon>
        <taxon>Rhodamnia</taxon>
    </lineage>
</organism>
<dbReference type="InterPro" id="IPR001611">
    <property type="entry name" value="Leu-rich_rpt"/>
</dbReference>
<dbReference type="PANTHER" id="PTHR48061">
    <property type="entry name" value="LEUCINE-RICH REPEAT RECEPTOR PROTEIN KINASE EMS1-LIKE-RELATED"/>
    <property type="match status" value="1"/>
</dbReference>
<dbReference type="SUPFAM" id="SSF52047">
    <property type="entry name" value="RNI-like"/>
    <property type="match status" value="2"/>
</dbReference>
<proteinExistence type="inferred from homology"/>
<keyword evidence="3" id="KW-1003">Cell membrane</keyword>
<dbReference type="AlphaFoldDB" id="A0A8B8NV03"/>
<gene>
    <name evidence="15" type="primary">LOC115738013</name>
</gene>
<keyword evidence="4" id="KW-0433">Leucine-rich repeat</keyword>
<evidence type="ECO:0000259" key="13">
    <source>
        <dbReference type="Pfam" id="PF23598"/>
    </source>
</evidence>
<accession>A0A8B8NV03</accession>
<dbReference type="Pfam" id="PF08263">
    <property type="entry name" value="LRRNT_2"/>
    <property type="match status" value="1"/>
</dbReference>
<dbReference type="FunFam" id="3.80.10.10:FF:000213">
    <property type="entry name" value="Tyrosine-sulfated glycopeptide receptor 1"/>
    <property type="match status" value="1"/>
</dbReference>
<dbReference type="KEGG" id="rarg:115738013"/>
<dbReference type="Gene3D" id="3.80.10.10">
    <property type="entry name" value="Ribonuclease Inhibitor"/>
    <property type="match status" value="4"/>
</dbReference>
<dbReference type="SMART" id="SM00369">
    <property type="entry name" value="LRR_TYP"/>
    <property type="match status" value="11"/>
</dbReference>
<dbReference type="InterPro" id="IPR013210">
    <property type="entry name" value="LRR_N_plant-typ"/>
</dbReference>
<evidence type="ECO:0000256" key="3">
    <source>
        <dbReference type="ARBA" id="ARBA00022475"/>
    </source>
</evidence>
<evidence type="ECO:0000256" key="10">
    <source>
        <dbReference type="ARBA" id="ARBA00023170"/>
    </source>
</evidence>
<evidence type="ECO:0000259" key="12">
    <source>
        <dbReference type="Pfam" id="PF08263"/>
    </source>
</evidence>
<evidence type="ECO:0000256" key="8">
    <source>
        <dbReference type="ARBA" id="ARBA00022989"/>
    </source>
</evidence>
<dbReference type="Pfam" id="PF13855">
    <property type="entry name" value="LRR_8"/>
    <property type="match status" value="1"/>
</dbReference>
<dbReference type="RefSeq" id="XP_030526350.1">
    <property type="nucleotide sequence ID" value="XM_030670490.1"/>
</dbReference>
<keyword evidence="11" id="KW-0325">Glycoprotein</keyword>
<dbReference type="InterPro" id="IPR003591">
    <property type="entry name" value="Leu-rich_rpt_typical-subtyp"/>
</dbReference>
<dbReference type="SMART" id="SM00365">
    <property type="entry name" value="LRR_SD22"/>
    <property type="match status" value="6"/>
</dbReference>
<comment type="similarity">
    <text evidence="2">Belongs to the RLP family.</text>
</comment>
<keyword evidence="14" id="KW-1185">Reference proteome</keyword>
<feature type="domain" description="Disease resistance R13L4/SHOC-2-like LRR" evidence="13">
    <location>
        <begin position="300"/>
        <end position="469"/>
    </location>
</feature>
<dbReference type="SUPFAM" id="SSF52058">
    <property type="entry name" value="L domain-like"/>
    <property type="match status" value="1"/>
</dbReference>
<dbReference type="FunFam" id="3.80.10.10:FF:000095">
    <property type="entry name" value="LRR receptor-like serine/threonine-protein kinase GSO1"/>
    <property type="match status" value="1"/>
</dbReference>
<dbReference type="OrthoDB" id="1678220at2759"/>
<name>A0A8B8NV03_9MYRT</name>
<evidence type="ECO:0000256" key="7">
    <source>
        <dbReference type="ARBA" id="ARBA00022737"/>
    </source>
</evidence>
<dbReference type="InterPro" id="IPR046956">
    <property type="entry name" value="RLP23-like"/>
</dbReference>
<sequence length="969" mass="106780">MTQLQYLSIFTSPTRQNQNPREALSSLVIMKRTPFDLLLVFLAIIPLHFASSETLPSTRPTKCHEQERSALLEFKQSLFHPEAENCLLWGWSDPSKLESWKLEDGDCCSWEGVECDEGTGYVTGLDLSRSCLFGPINSNTSLFRLTHLQSLNLAINNFDNSQIPSAIGDLVELTSLDLSFTSFAGQIPSQVLKLTDLSFLDLSSNRGLELRNPSMETVVQSLTKLEHLDLSSVNVSALIPDSVANLSFLTSLVLPGCDLRGTFPAAIFELPRLQLLDLGYNPELSGHLPEFHLHSPIKSLFLGRTNCSGNIPSSIGNLTQLTTLHFRDNKLSGEIPSSLGKLIQLSSLDLSMNQLSGEIPASLINLTNLAFLNLQDNQLTGHIPAEITGLTRLTYLDLSFNRLIGSIPEDISNLENLTVLNLQSNKLNGTLRLDVVLKLQYLTRLLLSFNKFSSIIEPDVHAGLSNLSIVGLASSNLSEFPIFLAYQSRLQGLDLSQNSIYGPTPPWFLNVSMAQLVFLNLSGNFITSFAAFRWPNLLALDLRYNNLQGLLPIPPKAIQGYFVSNNNLSGEISPGMCELSSIMILDLSKNKLIGDIPPCLSNLSETLQVLSLHGNGLHGRFPELKDVCALNMIDLSDNQLQGSLPKGLANCTNLEFLNFGNNHIIDTFPSWMGSLSNLKVLILHSNRFHGAIGEPKARDQFPNLRIVDLSMNNFSSCLPSEYFNIWSAMKVHYADDENYYGNYLPFYFLYLNEGKYDYSMTIMNRGIATEYERVLSYLTVIDLSSNGFIGEIPNSVGSLAELHLLNLSNNALTGSIPLSLANLTELESLDLSSNNLSGMIPPALTQLNFLAFFNVSDNHLSGPIPQANQFATFENDSYGGNLGLCGVPLTKKCGNPAEAPPAPPSGAFAKEDLGTWFEGLDWKIVLMGLGSGLVVGVLVGLNTTSGIERWFLRLYRGEPRRQMHQVRFA</sequence>
<keyword evidence="7" id="KW-0677">Repeat</keyword>
<evidence type="ECO:0000256" key="6">
    <source>
        <dbReference type="ARBA" id="ARBA00022729"/>
    </source>
</evidence>
<keyword evidence="5" id="KW-0812">Transmembrane</keyword>
<dbReference type="Pfam" id="PF23598">
    <property type="entry name" value="LRR_14"/>
    <property type="match status" value="1"/>
</dbReference>
<dbReference type="InterPro" id="IPR055414">
    <property type="entry name" value="LRR_R13L4/SHOC2-like"/>
</dbReference>
<evidence type="ECO:0000256" key="2">
    <source>
        <dbReference type="ARBA" id="ARBA00009592"/>
    </source>
</evidence>
<keyword evidence="10" id="KW-0675">Receptor</keyword>
<keyword evidence="6" id="KW-0732">Signal</keyword>
<keyword evidence="8" id="KW-1133">Transmembrane helix</keyword>
<evidence type="ECO:0000256" key="1">
    <source>
        <dbReference type="ARBA" id="ARBA00004251"/>
    </source>
</evidence>
<evidence type="ECO:0000313" key="15">
    <source>
        <dbReference type="RefSeq" id="XP_030526350.1"/>
    </source>
</evidence>
<evidence type="ECO:0000256" key="11">
    <source>
        <dbReference type="ARBA" id="ARBA00023180"/>
    </source>
</evidence>
<comment type="subcellular location">
    <subcellularLocation>
        <location evidence="1">Cell membrane</location>
        <topology evidence="1">Single-pass type I membrane protein</topology>
    </subcellularLocation>
</comment>
<reference evidence="15" key="1">
    <citation type="submission" date="2025-08" db="UniProtKB">
        <authorList>
            <consortium name="RefSeq"/>
        </authorList>
    </citation>
    <scope>IDENTIFICATION</scope>
    <source>
        <tissue evidence="15">Leaf</tissue>
    </source>
</reference>
<evidence type="ECO:0000256" key="4">
    <source>
        <dbReference type="ARBA" id="ARBA00022614"/>
    </source>
</evidence>
<dbReference type="Pfam" id="PF00560">
    <property type="entry name" value="LRR_1"/>
    <property type="match status" value="3"/>
</dbReference>
<evidence type="ECO:0000256" key="9">
    <source>
        <dbReference type="ARBA" id="ARBA00023136"/>
    </source>
</evidence>
<evidence type="ECO:0000256" key="5">
    <source>
        <dbReference type="ARBA" id="ARBA00022692"/>
    </source>
</evidence>
<evidence type="ECO:0000313" key="14">
    <source>
        <dbReference type="Proteomes" id="UP000827889"/>
    </source>
</evidence>